<protein>
    <submittedName>
        <fullName evidence="3">DUF3298 domain-containing protein</fullName>
    </submittedName>
</protein>
<evidence type="ECO:0000259" key="2">
    <source>
        <dbReference type="Pfam" id="PF13739"/>
    </source>
</evidence>
<evidence type="ECO:0000313" key="4">
    <source>
        <dbReference type="Proteomes" id="UP000281985"/>
    </source>
</evidence>
<organism evidence="3 4">
    <name type="scientific">Dokdonia sinensis</name>
    <dbReference type="NCBI Taxonomy" id="2479847"/>
    <lineage>
        <taxon>Bacteria</taxon>
        <taxon>Pseudomonadati</taxon>
        <taxon>Bacteroidota</taxon>
        <taxon>Flavobacteriia</taxon>
        <taxon>Flavobacteriales</taxon>
        <taxon>Flavobacteriaceae</taxon>
        <taxon>Dokdonia</taxon>
    </lineage>
</organism>
<dbReference type="EMBL" id="REFV01000007">
    <property type="protein sequence ID" value="RMB59087.1"/>
    <property type="molecule type" value="Genomic_DNA"/>
</dbReference>
<dbReference type="OrthoDB" id="594879at2"/>
<dbReference type="Gene3D" id="3.90.640.20">
    <property type="entry name" value="Heat-shock cognate protein, ATPase"/>
    <property type="match status" value="1"/>
</dbReference>
<dbReference type="Gene3D" id="3.30.565.40">
    <property type="entry name" value="Fervidobacterium nodosum Rt17-B1 like"/>
    <property type="match status" value="1"/>
</dbReference>
<feature type="domain" description="Deacetylase PdaC" evidence="2">
    <location>
        <begin position="72"/>
        <end position="149"/>
    </location>
</feature>
<dbReference type="Proteomes" id="UP000281985">
    <property type="component" value="Unassembled WGS sequence"/>
</dbReference>
<feature type="domain" description="DUF3298" evidence="1">
    <location>
        <begin position="171"/>
        <end position="247"/>
    </location>
</feature>
<dbReference type="RefSeq" id="WP_121917255.1">
    <property type="nucleotide sequence ID" value="NZ_REFV01000007.1"/>
</dbReference>
<keyword evidence="4" id="KW-1185">Reference proteome</keyword>
<dbReference type="InterPro" id="IPR021729">
    <property type="entry name" value="DUF3298"/>
</dbReference>
<evidence type="ECO:0000313" key="3">
    <source>
        <dbReference type="EMBL" id="RMB59087.1"/>
    </source>
</evidence>
<dbReference type="Pfam" id="PF11738">
    <property type="entry name" value="DUF3298"/>
    <property type="match status" value="1"/>
</dbReference>
<accession>A0A3M0G4W0</accession>
<gene>
    <name evidence="3" type="ORF">EAX61_08465</name>
</gene>
<sequence length="255" mass="28823">MINTPCYSMRISIVTLILFFFFSSCKEAVIYDFKPITIQTEDFKECVDEQCPTLFLDYFELTSPKSLTETVNLTIKKQFISQLVIDGQQSETIQQAAEVYLNNSQTAYPEDSIMSAQHELEMILTPTYTSDEVLSIQTNFYQFSGGAHGYGGVLFQNFNVKTGAEMTIPELFKDVEAFTAFAKAEFRTQQEIPDGASINSTGFMFEDDVFALPENIGFTDEGMVLYYNSYEVSAYADGAQEIIIPWETAEAYLSF</sequence>
<dbReference type="Pfam" id="PF13739">
    <property type="entry name" value="PdaC"/>
    <property type="match status" value="1"/>
</dbReference>
<reference evidence="3 4" key="1">
    <citation type="submission" date="2018-10" db="EMBL/GenBank/DDBJ databases">
        <title>Dokdonia luteus sp. nov., isolated from sea water.</title>
        <authorList>
            <person name="Zhou L.Y."/>
            <person name="Du Z.J."/>
        </authorList>
    </citation>
    <scope>NUCLEOTIDE SEQUENCE [LARGE SCALE GENOMIC DNA]</scope>
    <source>
        <strain evidence="3 4">SH27</strain>
    </source>
</reference>
<evidence type="ECO:0000259" key="1">
    <source>
        <dbReference type="Pfam" id="PF11738"/>
    </source>
</evidence>
<comment type="caution">
    <text evidence="3">The sequence shown here is derived from an EMBL/GenBank/DDBJ whole genome shotgun (WGS) entry which is preliminary data.</text>
</comment>
<dbReference type="InterPro" id="IPR037126">
    <property type="entry name" value="PdaC/RsiV-like_sf"/>
</dbReference>
<dbReference type="InterPro" id="IPR025303">
    <property type="entry name" value="PdaC"/>
</dbReference>
<proteinExistence type="predicted"/>
<name>A0A3M0G4W0_9FLAO</name>
<dbReference type="AlphaFoldDB" id="A0A3M0G4W0"/>